<dbReference type="EMBL" id="CP015124">
    <property type="protein sequence ID" value="ANP37071.1"/>
    <property type="molecule type" value="Genomic_DNA"/>
</dbReference>
<name>A0A1B0ZSC4_9RHOB</name>
<reference evidence="1 3" key="1">
    <citation type="submission" date="2016-04" db="EMBL/GenBank/DDBJ databases">
        <authorList>
            <person name="Evans L.H."/>
            <person name="Alamgir A."/>
            <person name="Owens N."/>
            <person name="Weber N.D."/>
            <person name="Virtaneva K."/>
            <person name="Barbian K."/>
            <person name="Babar A."/>
            <person name="Rosenke K."/>
        </authorList>
    </citation>
    <scope>NUCLEOTIDE SEQUENCE [LARGE SCALE GENOMIC DNA]</scope>
    <source>
        <strain evidence="1 3">JL2886</strain>
    </source>
</reference>
<dbReference type="AlphaFoldDB" id="A0A1B0ZSC4"/>
<reference evidence="2 4" key="2">
    <citation type="submission" date="2023-02" db="EMBL/GenBank/DDBJ databases">
        <title>Population genomics of bacteria associated with diatom.</title>
        <authorList>
            <person name="Xie J."/>
            <person name="Wang H."/>
        </authorList>
    </citation>
    <scope>NUCLEOTIDE SEQUENCE [LARGE SCALE GENOMIC DNA]</scope>
    <source>
        <strain evidence="2 4">PT47_8</strain>
    </source>
</reference>
<evidence type="ECO:0008006" key="5">
    <source>
        <dbReference type="Google" id="ProtNLM"/>
    </source>
</evidence>
<evidence type="ECO:0000313" key="4">
    <source>
        <dbReference type="Proteomes" id="UP001218364"/>
    </source>
</evidence>
<protein>
    <recommendedName>
        <fullName evidence="5">Phasin domain-containing protein</fullName>
    </recommendedName>
</protein>
<dbReference type="Proteomes" id="UP001218364">
    <property type="component" value="Unassembled WGS sequence"/>
</dbReference>
<keyword evidence="3" id="KW-1185">Reference proteome</keyword>
<dbReference type="Proteomes" id="UP000092565">
    <property type="component" value="Chromosome"/>
</dbReference>
<evidence type="ECO:0000313" key="1">
    <source>
        <dbReference type="EMBL" id="ANP37071.1"/>
    </source>
</evidence>
<evidence type="ECO:0000313" key="2">
    <source>
        <dbReference type="EMBL" id="MDE4166660.1"/>
    </source>
</evidence>
<accession>A0A1B0ZSC4</accession>
<sequence>MAKTQSESKTSGGFDQAAQALFSANPLLGPQAHQFWEVQEKILQEAEQFSKHWFDRRHTAARTALQATAELFGTAPVDPGAAAKVLHDWQMQSAERVAEDVQEWVDFCTRSAEYVTAGEVSANKETLDSVSAAVEDAEHGHAIPV</sequence>
<proteinExistence type="predicted"/>
<organism evidence="1 3">
    <name type="scientific">Phaeobacter gallaeciensis</name>
    <dbReference type="NCBI Taxonomy" id="60890"/>
    <lineage>
        <taxon>Bacteria</taxon>
        <taxon>Pseudomonadati</taxon>
        <taxon>Pseudomonadota</taxon>
        <taxon>Alphaproteobacteria</taxon>
        <taxon>Rhodobacterales</taxon>
        <taxon>Roseobacteraceae</taxon>
        <taxon>Phaeobacter</taxon>
    </lineage>
</organism>
<gene>
    <name evidence="1" type="ORF">JL2886_02180</name>
    <name evidence="2" type="ORF">PXK24_13245</name>
</gene>
<dbReference type="EMBL" id="JARCJK010000006">
    <property type="protein sequence ID" value="MDE4166660.1"/>
    <property type="molecule type" value="Genomic_DNA"/>
</dbReference>
<dbReference type="OrthoDB" id="8138512at2"/>
<dbReference type="RefSeq" id="WP_065271946.1">
    <property type="nucleotide sequence ID" value="NZ_CP015124.1"/>
</dbReference>
<evidence type="ECO:0000313" key="3">
    <source>
        <dbReference type="Proteomes" id="UP000092565"/>
    </source>
</evidence>